<evidence type="ECO:0000313" key="1">
    <source>
        <dbReference type="EMBL" id="KAI9916565.1"/>
    </source>
</evidence>
<keyword evidence="2" id="KW-1185">Reference proteome</keyword>
<dbReference type="EMBL" id="CM047581">
    <property type="protein sequence ID" value="KAI9916565.1"/>
    <property type="molecule type" value="Genomic_DNA"/>
</dbReference>
<evidence type="ECO:0000313" key="2">
    <source>
        <dbReference type="Proteomes" id="UP001163321"/>
    </source>
</evidence>
<reference evidence="1 2" key="1">
    <citation type="journal article" date="2022" name="bioRxiv">
        <title>The genome of the oomycete Peronosclerospora sorghi, a cosmopolitan pathogen of maize and sorghum, is inflated with dispersed pseudogenes.</title>
        <authorList>
            <person name="Fletcher K."/>
            <person name="Martin F."/>
            <person name="Isakeit T."/>
            <person name="Cavanaugh K."/>
            <person name="Magill C."/>
            <person name="Michelmore R."/>
        </authorList>
    </citation>
    <scope>NUCLEOTIDE SEQUENCE [LARGE SCALE GENOMIC DNA]</scope>
    <source>
        <strain evidence="1">P6</strain>
    </source>
</reference>
<gene>
    <name evidence="1" type="ORF">PsorP6_016847</name>
</gene>
<dbReference type="Proteomes" id="UP001163321">
    <property type="component" value="Chromosome 2"/>
</dbReference>
<name>A0ACC0WEN5_9STRA</name>
<organism evidence="1 2">
    <name type="scientific">Peronosclerospora sorghi</name>
    <dbReference type="NCBI Taxonomy" id="230839"/>
    <lineage>
        <taxon>Eukaryota</taxon>
        <taxon>Sar</taxon>
        <taxon>Stramenopiles</taxon>
        <taxon>Oomycota</taxon>
        <taxon>Peronosporomycetes</taxon>
        <taxon>Peronosporales</taxon>
        <taxon>Peronosporaceae</taxon>
        <taxon>Peronosclerospora</taxon>
    </lineage>
</organism>
<proteinExistence type="predicted"/>
<comment type="caution">
    <text evidence="1">The sequence shown here is derived from an EMBL/GenBank/DDBJ whole genome shotgun (WGS) entry which is preliminary data.</text>
</comment>
<protein>
    <submittedName>
        <fullName evidence="1">Uncharacterized protein</fullName>
    </submittedName>
</protein>
<accession>A0ACC0WEN5</accession>
<sequence length="116" mass="13127">MHPEKPLLPKDAFARAQATEEYPEEQCATKKQEWGRYWIERGFQALETELAKTAGTFCFGDEITLADLYLQPQVYNANRFGVDMAKYPTIARVSGELESLPAFERAHPSKQPDASS</sequence>